<sequence length="131" mass="15179">MVMPKKCNQQEKVYSIRDFKRGVREMKDVLLALYAFTGCDTVSAIYRKGKIVSFKKVQVNKALHTKLLRFNDSNADPNTVADARKHFLLSTFRSRNTDDLDTLRHQCYLQMIAKQPTRSMFKLAALHTHTL</sequence>
<dbReference type="AlphaFoldDB" id="A0A4Y2H1Z0"/>
<evidence type="ECO:0000313" key="1">
    <source>
        <dbReference type="EMBL" id="GBM59457.1"/>
    </source>
</evidence>
<proteinExistence type="predicted"/>
<comment type="caution">
    <text evidence="1">The sequence shown here is derived from an EMBL/GenBank/DDBJ whole genome shotgun (WGS) entry which is preliminary data.</text>
</comment>
<evidence type="ECO:0008006" key="3">
    <source>
        <dbReference type="Google" id="ProtNLM"/>
    </source>
</evidence>
<reference evidence="1 2" key="1">
    <citation type="journal article" date="2019" name="Sci. Rep.">
        <title>Orb-weaving spider Araneus ventricosus genome elucidates the spidroin gene catalogue.</title>
        <authorList>
            <person name="Kono N."/>
            <person name="Nakamura H."/>
            <person name="Ohtoshi R."/>
            <person name="Moran D.A.P."/>
            <person name="Shinohara A."/>
            <person name="Yoshida Y."/>
            <person name="Fujiwara M."/>
            <person name="Mori M."/>
            <person name="Tomita M."/>
            <person name="Arakawa K."/>
        </authorList>
    </citation>
    <scope>NUCLEOTIDE SEQUENCE [LARGE SCALE GENOMIC DNA]</scope>
</reference>
<dbReference type="EMBL" id="BGPR01101376">
    <property type="protein sequence ID" value="GBM59457.1"/>
    <property type="molecule type" value="Genomic_DNA"/>
</dbReference>
<dbReference type="OrthoDB" id="5949854at2759"/>
<gene>
    <name evidence="1" type="ORF">AVEN_157225_1</name>
</gene>
<protein>
    <recommendedName>
        <fullName evidence="3">PiggyBac transposable element-derived protein domain-containing protein</fullName>
    </recommendedName>
</protein>
<name>A0A4Y2H1Z0_ARAVE</name>
<accession>A0A4Y2H1Z0</accession>
<dbReference type="Proteomes" id="UP000499080">
    <property type="component" value="Unassembled WGS sequence"/>
</dbReference>
<evidence type="ECO:0000313" key="2">
    <source>
        <dbReference type="Proteomes" id="UP000499080"/>
    </source>
</evidence>
<organism evidence="1 2">
    <name type="scientific">Araneus ventricosus</name>
    <name type="common">Orbweaver spider</name>
    <name type="synonym">Epeira ventricosa</name>
    <dbReference type="NCBI Taxonomy" id="182803"/>
    <lineage>
        <taxon>Eukaryota</taxon>
        <taxon>Metazoa</taxon>
        <taxon>Ecdysozoa</taxon>
        <taxon>Arthropoda</taxon>
        <taxon>Chelicerata</taxon>
        <taxon>Arachnida</taxon>
        <taxon>Araneae</taxon>
        <taxon>Araneomorphae</taxon>
        <taxon>Entelegynae</taxon>
        <taxon>Araneoidea</taxon>
        <taxon>Araneidae</taxon>
        <taxon>Araneus</taxon>
    </lineage>
</organism>
<keyword evidence="2" id="KW-1185">Reference proteome</keyword>